<keyword evidence="2" id="KW-0472">Membrane</keyword>
<reference evidence="3" key="1">
    <citation type="submission" date="2021-06" db="EMBL/GenBank/DDBJ databases">
        <authorList>
            <consortium name="DOE Joint Genome Institute"/>
            <person name="Mondo S.J."/>
            <person name="Amses K.R."/>
            <person name="Simmons D.R."/>
            <person name="Longcore J.E."/>
            <person name="Seto K."/>
            <person name="Alves G.H."/>
            <person name="Bonds A.E."/>
            <person name="Quandt C.A."/>
            <person name="Davis W.J."/>
            <person name="Chang Y."/>
            <person name="Letcher P.M."/>
            <person name="Powell M.J."/>
            <person name="Kuo A."/>
            <person name="Labutti K."/>
            <person name="Pangilinan J."/>
            <person name="Andreopoulos W."/>
            <person name="Tritt A."/>
            <person name="Riley R."/>
            <person name="Hundley H."/>
            <person name="Johnson J."/>
            <person name="Lipzen A."/>
            <person name="Barry K."/>
            <person name="Berbee M.L."/>
            <person name="Buchler N.E."/>
            <person name="Grigoriev I.V."/>
            <person name="Spatafora J.W."/>
            <person name="Stajich J.E."/>
            <person name="James T.Y."/>
        </authorList>
    </citation>
    <scope>NUCLEOTIDE SEQUENCE</scope>
    <source>
        <strain evidence="3">AG</strain>
    </source>
</reference>
<dbReference type="RefSeq" id="XP_051443385.1">
    <property type="nucleotide sequence ID" value="XM_051590094.1"/>
</dbReference>
<feature type="region of interest" description="Disordered" evidence="1">
    <location>
        <begin position="55"/>
        <end position="122"/>
    </location>
</feature>
<feature type="compositionally biased region" description="Polar residues" evidence="1">
    <location>
        <begin position="82"/>
        <end position="93"/>
    </location>
</feature>
<evidence type="ECO:0000256" key="2">
    <source>
        <dbReference type="SAM" id="Phobius"/>
    </source>
</evidence>
<dbReference type="Proteomes" id="UP001206595">
    <property type="component" value="Unassembled WGS sequence"/>
</dbReference>
<organism evidence="3 4">
    <name type="scientific">Umbelopsis ramanniana AG</name>
    <dbReference type="NCBI Taxonomy" id="1314678"/>
    <lineage>
        <taxon>Eukaryota</taxon>
        <taxon>Fungi</taxon>
        <taxon>Fungi incertae sedis</taxon>
        <taxon>Mucoromycota</taxon>
        <taxon>Mucoromycotina</taxon>
        <taxon>Umbelopsidomycetes</taxon>
        <taxon>Umbelopsidales</taxon>
        <taxon>Umbelopsidaceae</taxon>
        <taxon>Umbelopsis</taxon>
    </lineage>
</organism>
<name>A0AAD5E8N3_UMBRA</name>
<gene>
    <name evidence="3" type="ORF">K450DRAFT_247616</name>
</gene>
<feature type="compositionally biased region" description="Basic and acidic residues" evidence="1">
    <location>
        <begin position="111"/>
        <end position="122"/>
    </location>
</feature>
<evidence type="ECO:0000313" key="4">
    <source>
        <dbReference type="Proteomes" id="UP001206595"/>
    </source>
</evidence>
<comment type="caution">
    <text evidence="3">The sequence shown here is derived from an EMBL/GenBank/DDBJ whole genome shotgun (WGS) entry which is preliminary data.</text>
</comment>
<feature type="transmembrane region" description="Helical" evidence="2">
    <location>
        <begin position="6"/>
        <end position="24"/>
    </location>
</feature>
<dbReference type="GeneID" id="75915438"/>
<accession>A0AAD5E8N3</accession>
<protein>
    <submittedName>
        <fullName evidence="3">Uncharacterized protein</fullName>
    </submittedName>
</protein>
<keyword evidence="2" id="KW-1133">Transmembrane helix</keyword>
<keyword evidence="2" id="KW-0812">Transmembrane</keyword>
<evidence type="ECO:0000256" key="1">
    <source>
        <dbReference type="SAM" id="MobiDB-lite"/>
    </source>
</evidence>
<keyword evidence="4" id="KW-1185">Reference proteome</keyword>
<dbReference type="AlphaFoldDB" id="A0AAD5E8N3"/>
<reference evidence="3" key="2">
    <citation type="journal article" date="2022" name="Proc. Natl. Acad. Sci. U.S.A.">
        <title>Diploid-dominant life cycles characterize the early evolution of Fungi.</title>
        <authorList>
            <person name="Amses K.R."/>
            <person name="Simmons D.R."/>
            <person name="Longcore J.E."/>
            <person name="Mondo S.J."/>
            <person name="Seto K."/>
            <person name="Jeronimo G.H."/>
            <person name="Bonds A.E."/>
            <person name="Quandt C.A."/>
            <person name="Davis W.J."/>
            <person name="Chang Y."/>
            <person name="Federici B.A."/>
            <person name="Kuo A."/>
            <person name="LaButti K."/>
            <person name="Pangilinan J."/>
            <person name="Andreopoulos W."/>
            <person name="Tritt A."/>
            <person name="Riley R."/>
            <person name="Hundley H."/>
            <person name="Johnson J."/>
            <person name="Lipzen A."/>
            <person name="Barry K."/>
            <person name="Lang B.F."/>
            <person name="Cuomo C.A."/>
            <person name="Buchler N.E."/>
            <person name="Grigoriev I.V."/>
            <person name="Spatafora J.W."/>
            <person name="Stajich J.E."/>
            <person name="James T.Y."/>
        </authorList>
    </citation>
    <scope>NUCLEOTIDE SEQUENCE</scope>
    <source>
        <strain evidence="3">AG</strain>
    </source>
</reference>
<sequence length="122" mass="13472">MTDYLGILWIVWVIIIIIAILLAIRRARRAIGNRNASPAAAYTVYSSPGSYPPRYVVGNDSTEQPNPLSSMYYGAPYPQPPLRNNATPSSSAYQKPDSSSVIDIPPPSYQEHSKDLRLPKPV</sequence>
<dbReference type="EMBL" id="MU620930">
    <property type="protein sequence ID" value="KAI8578381.1"/>
    <property type="molecule type" value="Genomic_DNA"/>
</dbReference>
<proteinExistence type="predicted"/>
<evidence type="ECO:0000313" key="3">
    <source>
        <dbReference type="EMBL" id="KAI8578381.1"/>
    </source>
</evidence>
<feature type="compositionally biased region" description="Polar residues" evidence="1">
    <location>
        <begin position="59"/>
        <end position="69"/>
    </location>
</feature>